<dbReference type="EMBL" id="AP018586">
    <property type="protein sequence ID" value="BBD91566.1"/>
    <property type="molecule type" value="Genomic_DNA"/>
</dbReference>
<sequence length="53" mass="6018">MNIKKHWLPIVVVVLVIVIFLLVTFAKANEGLDKYEQDELKTGEQQYLSKGAS</sequence>
<organism evidence="2 3">
    <name type="scientific">Staphylococcus caprae</name>
    <dbReference type="NCBI Taxonomy" id="29380"/>
    <lineage>
        <taxon>Bacteria</taxon>
        <taxon>Bacillati</taxon>
        <taxon>Bacillota</taxon>
        <taxon>Bacilli</taxon>
        <taxon>Bacillales</taxon>
        <taxon>Staphylococcaceae</taxon>
        <taxon>Staphylococcus</taxon>
    </lineage>
</organism>
<dbReference type="Proteomes" id="UP000274772">
    <property type="component" value="Chromosome"/>
</dbReference>
<name>A0ABM7FUI3_9STAP</name>
<keyword evidence="1" id="KW-0472">Membrane</keyword>
<evidence type="ECO:0000256" key="1">
    <source>
        <dbReference type="SAM" id="Phobius"/>
    </source>
</evidence>
<proteinExistence type="predicted"/>
<protein>
    <submittedName>
        <fullName evidence="2">Uncharacterized protein</fullName>
    </submittedName>
</protein>
<accession>A0ABM7FUI3</accession>
<keyword evidence="3" id="KW-1185">Reference proteome</keyword>
<reference evidence="2 3" key="1">
    <citation type="submission" date="2018-05" db="EMBL/GenBank/DDBJ databases">
        <title>Complete genome sequencing of three human clinical isolates of Staphylococcus caprae reveals virulence factors similar to those of S. epidermidis and S. capitis.</title>
        <authorList>
            <person name="Watanabe S."/>
            <person name="Cui L."/>
        </authorList>
    </citation>
    <scope>NUCLEOTIDE SEQUENCE [LARGE SCALE GENOMIC DNA]</scope>
    <source>
        <strain evidence="2 3">JMUB590</strain>
    </source>
</reference>
<keyword evidence="1" id="KW-0812">Transmembrane</keyword>
<dbReference type="RefSeq" id="WP_002444294.1">
    <property type="nucleotide sequence ID" value="NZ_AP018585.1"/>
</dbReference>
<gene>
    <name evidence="2" type="ORF">JMUB590_0456</name>
</gene>
<dbReference type="GeneID" id="58050227"/>
<feature type="transmembrane region" description="Helical" evidence="1">
    <location>
        <begin position="6"/>
        <end position="26"/>
    </location>
</feature>
<evidence type="ECO:0000313" key="3">
    <source>
        <dbReference type="Proteomes" id="UP000274772"/>
    </source>
</evidence>
<keyword evidence="1" id="KW-1133">Transmembrane helix</keyword>
<evidence type="ECO:0000313" key="2">
    <source>
        <dbReference type="EMBL" id="BBD91566.1"/>
    </source>
</evidence>